<keyword evidence="4 5" id="KW-0472">Membrane</keyword>
<protein>
    <submittedName>
        <fullName evidence="6">Uncharacterized protein</fullName>
    </submittedName>
</protein>
<proteinExistence type="inferred from homology"/>
<dbReference type="PANTHER" id="PTHR23291">
    <property type="entry name" value="BAX INHIBITOR-RELATED"/>
    <property type="match status" value="1"/>
</dbReference>
<reference evidence="6" key="1">
    <citation type="submission" date="2021-09" db="EMBL/GenBank/DDBJ databases">
        <authorList>
            <consortium name="AG Swart"/>
            <person name="Singh M."/>
            <person name="Singh A."/>
            <person name="Seah K."/>
            <person name="Emmerich C."/>
        </authorList>
    </citation>
    <scope>NUCLEOTIDE SEQUENCE</scope>
    <source>
        <strain evidence="6">ATCC30299</strain>
    </source>
</reference>
<evidence type="ECO:0000256" key="1">
    <source>
        <dbReference type="ARBA" id="ARBA00004141"/>
    </source>
</evidence>
<evidence type="ECO:0000256" key="2">
    <source>
        <dbReference type="ARBA" id="ARBA00022692"/>
    </source>
</evidence>
<evidence type="ECO:0000313" key="7">
    <source>
        <dbReference type="Proteomes" id="UP001162131"/>
    </source>
</evidence>
<organism evidence="6 7">
    <name type="scientific">Blepharisma stoltei</name>
    <dbReference type="NCBI Taxonomy" id="1481888"/>
    <lineage>
        <taxon>Eukaryota</taxon>
        <taxon>Sar</taxon>
        <taxon>Alveolata</taxon>
        <taxon>Ciliophora</taxon>
        <taxon>Postciliodesmatophora</taxon>
        <taxon>Heterotrichea</taxon>
        <taxon>Heterotrichida</taxon>
        <taxon>Blepharismidae</taxon>
        <taxon>Blepharisma</taxon>
    </lineage>
</organism>
<dbReference type="PANTHER" id="PTHR23291:SF47">
    <property type="entry name" value="TRANSMEMBRANE BAX INHIBITOR MOTIF CONTAINING 7"/>
    <property type="match status" value="1"/>
</dbReference>
<keyword evidence="7" id="KW-1185">Reference proteome</keyword>
<keyword evidence="2 5" id="KW-0812">Transmembrane</keyword>
<feature type="transmembrane region" description="Helical" evidence="5">
    <location>
        <begin position="95"/>
        <end position="116"/>
    </location>
</feature>
<dbReference type="GO" id="GO:0016020">
    <property type="term" value="C:membrane"/>
    <property type="evidence" value="ECO:0007669"/>
    <property type="project" value="UniProtKB-SubCell"/>
</dbReference>
<comment type="subcellular location">
    <subcellularLocation>
        <location evidence="1">Membrane</location>
        <topology evidence="1">Multi-pass membrane protein</topology>
    </subcellularLocation>
</comment>
<dbReference type="EMBL" id="CAJZBQ010000015">
    <property type="protein sequence ID" value="CAG9316430.1"/>
    <property type="molecule type" value="Genomic_DNA"/>
</dbReference>
<feature type="transmembrane region" description="Helical" evidence="5">
    <location>
        <begin position="211"/>
        <end position="233"/>
    </location>
</feature>
<evidence type="ECO:0000256" key="5">
    <source>
        <dbReference type="RuleBase" id="RU004379"/>
    </source>
</evidence>
<feature type="transmembrane region" description="Helical" evidence="5">
    <location>
        <begin position="150"/>
        <end position="169"/>
    </location>
</feature>
<gene>
    <name evidence="6" type="ORF">BSTOLATCC_MIC15860</name>
</gene>
<name>A0AAU9INQ4_9CILI</name>
<feature type="transmembrane region" description="Helical" evidence="5">
    <location>
        <begin position="64"/>
        <end position="83"/>
    </location>
</feature>
<evidence type="ECO:0000256" key="4">
    <source>
        <dbReference type="ARBA" id="ARBA00023136"/>
    </source>
</evidence>
<evidence type="ECO:0000313" key="6">
    <source>
        <dbReference type="EMBL" id="CAG9316430.1"/>
    </source>
</evidence>
<dbReference type="InterPro" id="IPR006214">
    <property type="entry name" value="Bax_inhibitor_1-related"/>
</dbReference>
<keyword evidence="3 5" id="KW-1133">Transmembrane helix</keyword>
<feature type="transmembrane region" description="Helical" evidence="5">
    <location>
        <begin position="175"/>
        <end position="199"/>
    </location>
</feature>
<dbReference type="Pfam" id="PF01027">
    <property type="entry name" value="Bax1-I"/>
    <property type="match status" value="1"/>
</dbReference>
<comment type="similarity">
    <text evidence="5">Belongs to the BI1 family.</text>
</comment>
<dbReference type="AlphaFoldDB" id="A0AAU9INQ4"/>
<sequence length="238" mass="26716">MQYPGVNLEINDPNFDLKKAPETDKLGFIRKVYGILSSQLLLTVIFCGIVMSNETLTEFVQNDIAVFVISIIVAIALMLVLIFSKDKARKVPTNYILLIIFTLCESYMVSTAYTFYDAYTVIAAALMTLGVTLVLTVYAFLTKKEFRHPVGVSLSFISSIILLMIFAFYNVGNHYSVIWCFVGVNFYGIYIIYDTQLIVNGSKYGITTDDYVVGAMILYIDIIGLFLKIMALIGKVKK</sequence>
<feature type="transmembrane region" description="Helical" evidence="5">
    <location>
        <begin position="122"/>
        <end position="141"/>
    </location>
</feature>
<dbReference type="Proteomes" id="UP001162131">
    <property type="component" value="Unassembled WGS sequence"/>
</dbReference>
<comment type="caution">
    <text evidence="6">The sequence shown here is derived from an EMBL/GenBank/DDBJ whole genome shotgun (WGS) entry which is preliminary data.</text>
</comment>
<feature type="transmembrane region" description="Helical" evidence="5">
    <location>
        <begin position="32"/>
        <end position="52"/>
    </location>
</feature>
<accession>A0AAU9INQ4</accession>
<evidence type="ECO:0000256" key="3">
    <source>
        <dbReference type="ARBA" id="ARBA00022989"/>
    </source>
</evidence>